<dbReference type="EMBL" id="FOQA01000002">
    <property type="protein sequence ID" value="SFH67549.1"/>
    <property type="molecule type" value="Genomic_DNA"/>
</dbReference>
<gene>
    <name evidence="1" type="ORF">SAMN05192551_102116</name>
</gene>
<dbReference type="RefSeq" id="WP_093370276.1">
    <property type="nucleotide sequence ID" value="NZ_FOQA01000002.1"/>
</dbReference>
<organism evidence="1 2">
    <name type="scientific">Tindallia magadiensis</name>
    <dbReference type="NCBI Taxonomy" id="69895"/>
    <lineage>
        <taxon>Bacteria</taxon>
        <taxon>Bacillati</taxon>
        <taxon>Bacillota</taxon>
        <taxon>Clostridia</taxon>
        <taxon>Peptostreptococcales</taxon>
        <taxon>Tindalliaceae</taxon>
        <taxon>Tindallia</taxon>
    </lineage>
</organism>
<name>A0A1I3C017_9FIRM</name>
<protein>
    <submittedName>
        <fullName evidence="1">Uncharacterized protein</fullName>
    </submittedName>
</protein>
<evidence type="ECO:0000313" key="2">
    <source>
        <dbReference type="Proteomes" id="UP000199287"/>
    </source>
</evidence>
<proteinExistence type="predicted"/>
<reference evidence="2" key="1">
    <citation type="submission" date="2016-10" db="EMBL/GenBank/DDBJ databases">
        <authorList>
            <person name="Varghese N."/>
            <person name="Submissions S."/>
        </authorList>
    </citation>
    <scope>NUCLEOTIDE SEQUENCE [LARGE SCALE GENOMIC DNA]</scope>
    <source>
        <strain evidence="2">Z-7934</strain>
    </source>
</reference>
<dbReference type="STRING" id="69895.SAMN05192551_102116"/>
<accession>A0A1I3C017</accession>
<dbReference type="AlphaFoldDB" id="A0A1I3C017"/>
<dbReference type="Proteomes" id="UP000199287">
    <property type="component" value="Unassembled WGS sequence"/>
</dbReference>
<sequence length="432" mass="48345">MKVSIQWKKSMVVCVSMLLVFTLFLSTAYAEKESTQAMAATRALPEISSHIKAEDAEKYLQHFYGISFSEERVSPAEFENALATLGKPVEMDWEEEEILTLEKAAVAVIKAAGMKELALTYSEEKILASLEGYHETEIAEEVAAYVACGLDIGLIPSTLEMKAPLDSKAANYLLMNVIDVTGKGRQYIGWTGDPKIYGKIMAAWNSFTLFEEETLDAVGVGVIKEGATTGYLLTYQGNESRFIPEYSLQYDHSDIRHALQLVGLLASEGIQARVQLEPKTSVYEYMLEWGPISEPTPRYAVVQVSDDLYLAHTVGYILSLEFVSEEDKEDFDRVIEAYAKKYEGNEEAVGLIAGSYWQPLYSSKTEMPEPAYVEMRDVSLSHNGYQLNSLTLTENAPLVIETMESMTDLDIEKEKAWSNAAFYRYLTGSDFQ</sequence>
<keyword evidence="2" id="KW-1185">Reference proteome</keyword>
<dbReference type="OrthoDB" id="368706at2"/>
<evidence type="ECO:0000313" key="1">
    <source>
        <dbReference type="EMBL" id="SFH67549.1"/>
    </source>
</evidence>